<evidence type="ECO:0000313" key="3">
    <source>
        <dbReference type="EMBL" id="GFT42542.1"/>
    </source>
</evidence>
<protein>
    <submittedName>
        <fullName evidence="2">Uncharacterized protein</fullName>
    </submittedName>
</protein>
<name>A0A8X6NNF8_NEPPI</name>
<accession>A0A8X6NNF8</accession>
<organism evidence="2 4">
    <name type="scientific">Nephila pilipes</name>
    <name type="common">Giant wood spider</name>
    <name type="synonym">Nephila maculata</name>
    <dbReference type="NCBI Taxonomy" id="299642"/>
    <lineage>
        <taxon>Eukaryota</taxon>
        <taxon>Metazoa</taxon>
        <taxon>Ecdysozoa</taxon>
        <taxon>Arthropoda</taxon>
        <taxon>Chelicerata</taxon>
        <taxon>Arachnida</taxon>
        <taxon>Araneae</taxon>
        <taxon>Araneomorphae</taxon>
        <taxon>Entelegynae</taxon>
        <taxon>Araneoidea</taxon>
        <taxon>Nephilidae</taxon>
        <taxon>Nephila</taxon>
    </lineage>
</organism>
<comment type="caution">
    <text evidence="2">The sequence shown here is derived from an EMBL/GenBank/DDBJ whole genome shotgun (WGS) entry which is preliminary data.</text>
</comment>
<gene>
    <name evidence="3" type="ORF">NPIL_114071</name>
    <name evidence="2" type="ORF">NPIL_211101</name>
</gene>
<keyword evidence="1" id="KW-1133">Transmembrane helix</keyword>
<dbReference type="AlphaFoldDB" id="A0A8X6NNF8"/>
<proteinExistence type="predicted"/>
<evidence type="ECO:0000313" key="2">
    <source>
        <dbReference type="EMBL" id="GFT25307.1"/>
    </source>
</evidence>
<keyword evidence="4" id="KW-1185">Reference proteome</keyword>
<evidence type="ECO:0000313" key="4">
    <source>
        <dbReference type="Proteomes" id="UP000887013"/>
    </source>
</evidence>
<sequence length="91" mass="11007">MDVANKTRIRLFLRLENRLIVFYFAVCISFINIIMSPILPYSKYFLDTFELLVRNKNLRNLIEVEFLSCPKMATRSLLDYHSRYSSQRWIH</sequence>
<dbReference type="EMBL" id="BMAW01110300">
    <property type="protein sequence ID" value="GFT42542.1"/>
    <property type="molecule type" value="Genomic_DNA"/>
</dbReference>
<feature type="transmembrane region" description="Helical" evidence="1">
    <location>
        <begin position="20"/>
        <end position="39"/>
    </location>
</feature>
<keyword evidence="1" id="KW-0812">Transmembrane</keyword>
<dbReference type="EMBL" id="BMAW01106620">
    <property type="protein sequence ID" value="GFT25307.1"/>
    <property type="molecule type" value="Genomic_DNA"/>
</dbReference>
<keyword evidence="1" id="KW-0472">Membrane</keyword>
<evidence type="ECO:0000256" key="1">
    <source>
        <dbReference type="SAM" id="Phobius"/>
    </source>
</evidence>
<dbReference type="Proteomes" id="UP000887013">
    <property type="component" value="Unassembled WGS sequence"/>
</dbReference>
<reference evidence="2" key="1">
    <citation type="submission" date="2020-08" db="EMBL/GenBank/DDBJ databases">
        <title>Multicomponent nature underlies the extraordinary mechanical properties of spider dragline silk.</title>
        <authorList>
            <person name="Kono N."/>
            <person name="Nakamura H."/>
            <person name="Mori M."/>
            <person name="Yoshida Y."/>
            <person name="Ohtoshi R."/>
            <person name="Malay A.D."/>
            <person name="Moran D.A.P."/>
            <person name="Tomita M."/>
            <person name="Numata K."/>
            <person name="Arakawa K."/>
        </authorList>
    </citation>
    <scope>NUCLEOTIDE SEQUENCE</scope>
</reference>